<feature type="compositionally biased region" description="Low complexity" evidence="1">
    <location>
        <begin position="50"/>
        <end position="65"/>
    </location>
</feature>
<reference evidence="2" key="1">
    <citation type="submission" date="2021-01" db="EMBL/GenBank/DDBJ databases">
        <authorList>
            <person name="Corre E."/>
            <person name="Pelletier E."/>
            <person name="Niang G."/>
            <person name="Scheremetjew M."/>
            <person name="Finn R."/>
            <person name="Kale V."/>
            <person name="Holt S."/>
            <person name="Cochrane G."/>
            <person name="Meng A."/>
            <person name="Brown T."/>
            <person name="Cohen L."/>
        </authorList>
    </citation>
    <scope>NUCLEOTIDE SEQUENCE</scope>
    <source>
        <strain evidence="2">CCMP622</strain>
    </source>
</reference>
<proteinExistence type="predicted"/>
<accession>A0A7S2U3U4</accession>
<dbReference type="EMBL" id="HBHP01036718">
    <property type="protein sequence ID" value="CAD9778569.1"/>
    <property type="molecule type" value="Transcribed_RNA"/>
</dbReference>
<evidence type="ECO:0000313" key="2">
    <source>
        <dbReference type="EMBL" id="CAD9778569.1"/>
    </source>
</evidence>
<gene>
    <name evidence="2" type="ORF">LSP00402_LOCUS22585</name>
</gene>
<name>A0A7S2U3U4_9EUKA</name>
<evidence type="ECO:0000256" key="1">
    <source>
        <dbReference type="SAM" id="MobiDB-lite"/>
    </source>
</evidence>
<protein>
    <submittedName>
        <fullName evidence="2">Uncharacterized protein</fullName>
    </submittedName>
</protein>
<sequence length="148" mass="16659">MPYTHRRPIRAQHLTDWSGQPLHKRARHLISPGCTVRVGVSMVLKPKPTPTTSAPPGRTSSSPRTSEAVEYIKVVKVKDGMIWGHVLDYYRLGGWLDAWRLPVGQKIAVRADAVTEIPLSWQSKKVRKQLKNLEVSRERLGMTGMTAL</sequence>
<organism evidence="2">
    <name type="scientific">Lotharella oceanica</name>
    <dbReference type="NCBI Taxonomy" id="641309"/>
    <lineage>
        <taxon>Eukaryota</taxon>
        <taxon>Sar</taxon>
        <taxon>Rhizaria</taxon>
        <taxon>Cercozoa</taxon>
        <taxon>Chlorarachniophyceae</taxon>
        <taxon>Lotharella</taxon>
    </lineage>
</organism>
<feature type="region of interest" description="Disordered" evidence="1">
    <location>
        <begin position="45"/>
        <end position="65"/>
    </location>
</feature>
<dbReference type="AlphaFoldDB" id="A0A7S2U3U4"/>